<evidence type="ECO:0000256" key="8">
    <source>
        <dbReference type="ARBA" id="ARBA00031423"/>
    </source>
</evidence>
<accession>A0AA95H5D4</accession>
<comment type="similarity">
    <text evidence="2 10">Belongs to the disproportionating enzyme family.</text>
</comment>
<evidence type="ECO:0000256" key="1">
    <source>
        <dbReference type="ARBA" id="ARBA00000439"/>
    </source>
</evidence>
<evidence type="ECO:0000256" key="2">
    <source>
        <dbReference type="ARBA" id="ARBA00005684"/>
    </source>
</evidence>
<dbReference type="Gene3D" id="3.20.20.80">
    <property type="entry name" value="Glycosidases"/>
    <property type="match status" value="2"/>
</dbReference>
<evidence type="ECO:0000256" key="3">
    <source>
        <dbReference type="ARBA" id="ARBA00012560"/>
    </source>
</evidence>
<keyword evidence="6 10" id="KW-0808">Transferase</keyword>
<evidence type="ECO:0000256" key="7">
    <source>
        <dbReference type="ARBA" id="ARBA00023277"/>
    </source>
</evidence>
<evidence type="ECO:0000256" key="5">
    <source>
        <dbReference type="ARBA" id="ARBA00022676"/>
    </source>
</evidence>
<dbReference type="InterPro" id="IPR017853">
    <property type="entry name" value="GH"/>
</dbReference>
<name>A0AA95H5D4_9GAMM</name>
<dbReference type="GO" id="GO:0004134">
    <property type="term" value="F:4-alpha-glucanotransferase activity"/>
    <property type="evidence" value="ECO:0007669"/>
    <property type="project" value="UniProtKB-EC"/>
</dbReference>
<protein>
    <recommendedName>
        <fullName evidence="4 10">4-alpha-glucanotransferase</fullName>
        <ecNumber evidence="3 10">2.4.1.25</ecNumber>
    </recommendedName>
    <alternativeName>
        <fullName evidence="8 10">Amylomaltase</fullName>
    </alternativeName>
    <alternativeName>
        <fullName evidence="9 10">Disproportionating enzyme</fullName>
    </alternativeName>
</protein>
<dbReference type="PANTHER" id="PTHR32438:SF5">
    <property type="entry name" value="4-ALPHA-GLUCANOTRANSFERASE DPE1, CHLOROPLASTIC_AMYLOPLASTIC"/>
    <property type="match status" value="1"/>
</dbReference>
<dbReference type="SUPFAM" id="SSF51445">
    <property type="entry name" value="(Trans)glycosidases"/>
    <property type="match status" value="1"/>
</dbReference>
<gene>
    <name evidence="11" type="primary">malQ</name>
    <name evidence="11" type="ORF">QJT80_02060</name>
</gene>
<dbReference type="NCBIfam" id="TIGR00217">
    <property type="entry name" value="malQ"/>
    <property type="match status" value="1"/>
</dbReference>
<dbReference type="NCBIfam" id="NF011080">
    <property type="entry name" value="PRK14508.1-3"/>
    <property type="match status" value="1"/>
</dbReference>
<keyword evidence="5 10" id="KW-0328">Glycosyltransferase</keyword>
<organism evidence="11">
    <name type="scientific">Candidatus Thiocaldithrix dubininis</name>
    <dbReference type="NCBI Taxonomy" id="3080823"/>
    <lineage>
        <taxon>Bacteria</taxon>
        <taxon>Pseudomonadati</taxon>
        <taxon>Pseudomonadota</taxon>
        <taxon>Gammaproteobacteria</taxon>
        <taxon>Thiotrichales</taxon>
        <taxon>Thiotrichaceae</taxon>
        <taxon>Candidatus Thiocaldithrix</taxon>
    </lineage>
</organism>
<reference evidence="11" key="2">
    <citation type="submission" date="2023-04" db="EMBL/GenBank/DDBJ databases">
        <authorList>
            <person name="Beletskiy A.V."/>
            <person name="Mardanov A.V."/>
            <person name="Ravin N.V."/>
        </authorList>
    </citation>
    <scope>NUCLEOTIDE SEQUENCE</scope>
    <source>
        <strain evidence="11">GKL-01</strain>
    </source>
</reference>
<dbReference type="Proteomes" id="UP001300672">
    <property type="component" value="Chromosome"/>
</dbReference>
<dbReference type="Pfam" id="PF02446">
    <property type="entry name" value="Glyco_hydro_77"/>
    <property type="match status" value="2"/>
</dbReference>
<evidence type="ECO:0000256" key="9">
    <source>
        <dbReference type="ARBA" id="ARBA00031501"/>
    </source>
</evidence>
<dbReference type="GO" id="GO:0005975">
    <property type="term" value="P:carbohydrate metabolic process"/>
    <property type="evidence" value="ECO:0007669"/>
    <property type="project" value="InterPro"/>
</dbReference>
<dbReference type="EMBL" id="CP124755">
    <property type="protein sequence ID" value="WGZ91267.1"/>
    <property type="molecule type" value="Genomic_DNA"/>
</dbReference>
<proteinExistence type="inferred from homology"/>
<comment type="catalytic activity">
    <reaction evidence="1 10">
        <text>Transfers a segment of a (1-&gt;4)-alpha-D-glucan to a new position in an acceptor, which may be glucose or a (1-&gt;4)-alpha-D-glucan.</text>
        <dbReference type="EC" id="2.4.1.25"/>
    </reaction>
</comment>
<sequence length="465" mass="53005">MSILNHIGRAAGLLLHPTSLPSGKLDADAWQWLDLLAQAGVRVWQTLPLGIPLSGLSPYQCASAFAVNPALFPDSVLTQAKDDLFAGVEYQAWYQHQQHWLDDFALFMVLKQQYAGDWGQWPEPIRQREPATIQQLRKQYQAEIQTIIKQQFAYYHYCKQLRSYANERGIHLFGDMPIFVAYDSADVWAHPERFLLDDKGQPTYVTGVPPDYFSETGQRWGNPHYNWDYMQSEDFRWWKQRLAYHFEFFDIVRIDHFRGFAASWMIPADQDTALNGFWQTVPGDALLASIQAEMGTVPLVAEDLGCITPDVIALRDKYDIPGMSVLQFGFDHFEDNPHKPQNVRPNTVYYTGTHDNDTVVGWFSHLDSGMQQHVLDVLGCPTAEQVAPAMINTVLSSNALLAMLPLQDLLGLGSEARMNVPGVAEGNWTWRFQWEQIPANLASDLHNLLQGHQRNERELETHTTS</sequence>
<dbReference type="InterPro" id="IPR003385">
    <property type="entry name" value="Glyco_hydro_77"/>
</dbReference>
<evidence type="ECO:0000256" key="4">
    <source>
        <dbReference type="ARBA" id="ARBA00020295"/>
    </source>
</evidence>
<dbReference type="PANTHER" id="PTHR32438">
    <property type="entry name" value="4-ALPHA-GLUCANOTRANSFERASE DPE1, CHLOROPLASTIC/AMYLOPLASTIC"/>
    <property type="match status" value="1"/>
</dbReference>
<evidence type="ECO:0000313" key="11">
    <source>
        <dbReference type="EMBL" id="WGZ91267.1"/>
    </source>
</evidence>
<evidence type="ECO:0000256" key="10">
    <source>
        <dbReference type="RuleBase" id="RU361207"/>
    </source>
</evidence>
<dbReference type="EC" id="2.4.1.25" evidence="3 10"/>
<dbReference type="AlphaFoldDB" id="A0AA95H5D4"/>
<dbReference type="KEGG" id="tdu:QJT80_02060"/>
<keyword evidence="7 10" id="KW-0119">Carbohydrate metabolism</keyword>
<reference evidence="11" key="1">
    <citation type="journal article" date="2023" name="Int. J. Mol. Sci.">
        <title>Metagenomics Revealed a New Genus 'Candidatus Thiocaldithrix dubininis' gen. nov., sp. nov. and a New Species 'Candidatus Thiothrix putei' sp. nov. in the Family Thiotrichaceae, Some Members of Which Have Traits of Both Na+- and H+-Motive Energetics.</title>
        <authorList>
            <person name="Ravin N.V."/>
            <person name="Muntyan M.S."/>
            <person name="Smolyakov D.D."/>
            <person name="Rudenko T.S."/>
            <person name="Beletsky A.V."/>
            <person name="Mardanov A.V."/>
            <person name="Grabovich M.Y."/>
        </authorList>
    </citation>
    <scope>NUCLEOTIDE SEQUENCE</scope>
    <source>
        <strain evidence="11">GKL-01</strain>
    </source>
</reference>
<evidence type="ECO:0000256" key="6">
    <source>
        <dbReference type="ARBA" id="ARBA00022679"/>
    </source>
</evidence>